<protein>
    <submittedName>
        <fullName evidence="3">HPP family protein</fullName>
    </submittedName>
</protein>
<feature type="transmembrane region" description="Helical" evidence="1">
    <location>
        <begin position="20"/>
        <end position="39"/>
    </location>
</feature>
<reference evidence="3 4" key="1">
    <citation type="submission" date="2015-11" db="EMBL/GenBank/DDBJ databases">
        <title>Exploring the genomic traits of fungus-feeding bacterial genus Collimonas.</title>
        <authorList>
            <person name="Song C."/>
            <person name="Schmidt R."/>
            <person name="de Jager V."/>
            <person name="Krzyzanowska D."/>
            <person name="Jongedijk E."/>
            <person name="Cankar K."/>
            <person name="Beekwilder J."/>
            <person name="van Veen A."/>
            <person name="de Boer W."/>
            <person name="van Veen J.A."/>
            <person name="Garbeva P."/>
        </authorList>
    </citation>
    <scope>NUCLEOTIDE SEQUENCE [LARGE SCALE GENOMIC DNA]</scope>
    <source>
        <strain evidence="3 4">Ter6</strain>
    </source>
</reference>
<keyword evidence="1" id="KW-1133">Transmembrane helix</keyword>
<dbReference type="RefSeq" id="WP_061540169.1">
    <property type="nucleotide sequence ID" value="NZ_CP013232.1"/>
</dbReference>
<dbReference type="EMBL" id="CP013232">
    <property type="protein sequence ID" value="AMO95330.1"/>
    <property type="molecule type" value="Genomic_DNA"/>
</dbReference>
<dbReference type="AlphaFoldDB" id="A0A127PBZ1"/>
<name>A0A127PBZ1_9BURK</name>
<dbReference type="PATRIC" id="fig|158899.10.peg.2653"/>
<dbReference type="OrthoDB" id="9811720at2"/>
<gene>
    <name evidence="3" type="ORF">CFter6_2662</name>
</gene>
<dbReference type="InterPro" id="IPR007065">
    <property type="entry name" value="HPP"/>
</dbReference>
<dbReference type="Pfam" id="PF04982">
    <property type="entry name" value="TM_HPP"/>
    <property type="match status" value="1"/>
</dbReference>
<feature type="transmembrane region" description="Helical" evidence="1">
    <location>
        <begin position="75"/>
        <end position="92"/>
    </location>
</feature>
<dbReference type="InterPro" id="IPR058581">
    <property type="entry name" value="TM_HPP"/>
</dbReference>
<keyword evidence="1" id="KW-0812">Transmembrane</keyword>
<sequence length="170" mass="17968">MSNLQEQTQLGRPRTAAAPYKQALLGFSGGFCAIGLLGLLGHLSGAPLLIAPFGASSVLLFAAPESPFALPRNLVLGHLIATLVGLCVFMLAGSGLWQMALSVGLAIGLMQITRSVHPPAGADPLVIMLSGTATPMFLLFPVLIGVLLLLAIALAFNNFFHDRRWPARWR</sequence>
<proteinExistence type="predicted"/>
<evidence type="ECO:0000313" key="3">
    <source>
        <dbReference type="EMBL" id="AMO95330.1"/>
    </source>
</evidence>
<evidence type="ECO:0000313" key="4">
    <source>
        <dbReference type="Proteomes" id="UP000072421"/>
    </source>
</evidence>
<accession>A0A127PBZ1</accession>
<evidence type="ECO:0000256" key="1">
    <source>
        <dbReference type="SAM" id="Phobius"/>
    </source>
</evidence>
<dbReference type="PANTHER" id="PTHR33741">
    <property type="entry name" value="TRANSMEMBRANE PROTEIN DDB_G0269096-RELATED"/>
    <property type="match status" value="1"/>
</dbReference>
<feature type="transmembrane region" description="Helical" evidence="1">
    <location>
        <begin position="46"/>
        <end position="63"/>
    </location>
</feature>
<evidence type="ECO:0000259" key="2">
    <source>
        <dbReference type="Pfam" id="PF04982"/>
    </source>
</evidence>
<dbReference type="PANTHER" id="PTHR33741:SF5">
    <property type="entry name" value="TRANSMEMBRANE PROTEIN DDB_G0269096-RELATED"/>
    <property type="match status" value="1"/>
</dbReference>
<feature type="domain" description="HPP transmembrane region" evidence="2">
    <location>
        <begin position="17"/>
        <end position="166"/>
    </location>
</feature>
<organism evidence="3">
    <name type="scientific">Collimonas fungivorans</name>
    <dbReference type="NCBI Taxonomy" id="158899"/>
    <lineage>
        <taxon>Bacteria</taxon>
        <taxon>Pseudomonadati</taxon>
        <taxon>Pseudomonadota</taxon>
        <taxon>Betaproteobacteria</taxon>
        <taxon>Burkholderiales</taxon>
        <taxon>Oxalobacteraceae</taxon>
        <taxon>Collimonas</taxon>
    </lineage>
</organism>
<dbReference type="Proteomes" id="UP000072421">
    <property type="component" value="Chromosome"/>
</dbReference>
<feature type="transmembrane region" description="Helical" evidence="1">
    <location>
        <begin position="137"/>
        <end position="160"/>
    </location>
</feature>
<keyword evidence="1" id="KW-0472">Membrane</keyword>